<dbReference type="RefSeq" id="WP_078812183.1">
    <property type="nucleotide sequence ID" value="NZ_FUYE01000003.1"/>
</dbReference>
<dbReference type="AlphaFoldDB" id="A0A1T4X306"/>
<protein>
    <submittedName>
        <fullName evidence="2">Uncharacterized protein</fullName>
    </submittedName>
</protein>
<evidence type="ECO:0000313" key="3">
    <source>
        <dbReference type="Proteomes" id="UP000190774"/>
    </source>
</evidence>
<organism evidence="2 3">
    <name type="scientific">Prosthecobacter debontii</name>
    <dbReference type="NCBI Taxonomy" id="48467"/>
    <lineage>
        <taxon>Bacteria</taxon>
        <taxon>Pseudomonadati</taxon>
        <taxon>Verrucomicrobiota</taxon>
        <taxon>Verrucomicrobiia</taxon>
        <taxon>Verrucomicrobiales</taxon>
        <taxon>Verrucomicrobiaceae</taxon>
        <taxon>Prosthecobacter</taxon>
    </lineage>
</organism>
<gene>
    <name evidence="2" type="ORF">SAMN02745166_00966</name>
</gene>
<dbReference type="EMBL" id="FUYE01000003">
    <property type="protein sequence ID" value="SKA83972.1"/>
    <property type="molecule type" value="Genomic_DNA"/>
</dbReference>
<keyword evidence="1" id="KW-0812">Transmembrane</keyword>
<keyword evidence="1" id="KW-0472">Membrane</keyword>
<reference evidence="3" key="1">
    <citation type="submission" date="2017-02" db="EMBL/GenBank/DDBJ databases">
        <authorList>
            <person name="Varghese N."/>
            <person name="Submissions S."/>
        </authorList>
    </citation>
    <scope>NUCLEOTIDE SEQUENCE [LARGE SCALE GENOMIC DNA]</scope>
    <source>
        <strain evidence="3">ATCC 700200</strain>
    </source>
</reference>
<dbReference type="OrthoDB" id="193342at2"/>
<dbReference type="Proteomes" id="UP000190774">
    <property type="component" value="Unassembled WGS sequence"/>
</dbReference>
<dbReference type="STRING" id="48467.SAMN02745166_00966"/>
<sequence length="197" mass="22430">MIADYNRHQLIKAVLLAFVGLLCYGIAWLFFSYGLRFVFYSFKFDVSFVSGSVIVALGAISWSGYRHWRNGDGFKSYLESSLFHDLGEDSAHAVMMDCYARRVTGPAYVLSQIFLGGPLLLLRAWKHFVQRLPDSSQMERRLTDTLKVLQAAGKWQSIQEYPDLRQEILMLAQMQKIDFSAHKGVPRIKATANDHGV</sequence>
<evidence type="ECO:0000313" key="2">
    <source>
        <dbReference type="EMBL" id="SKA83972.1"/>
    </source>
</evidence>
<keyword evidence="1" id="KW-1133">Transmembrane helix</keyword>
<name>A0A1T4X306_9BACT</name>
<feature type="transmembrane region" description="Helical" evidence="1">
    <location>
        <begin position="37"/>
        <end position="60"/>
    </location>
</feature>
<feature type="transmembrane region" description="Helical" evidence="1">
    <location>
        <begin position="12"/>
        <end position="31"/>
    </location>
</feature>
<accession>A0A1T4X306</accession>
<keyword evidence="3" id="KW-1185">Reference proteome</keyword>
<evidence type="ECO:0000256" key="1">
    <source>
        <dbReference type="SAM" id="Phobius"/>
    </source>
</evidence>
<proteinExistence type="predicted"/>